<dbReference type="PROSITE" id="PS50042">
    <property type="entry name" value="CNMP_BINDING_3"/>
    <property type="match status" value="1"/>
</dbReference>
<feature type="domain" description="Cyclic nucleotide-binding" evidence="1">
    <location>
        <begin position="27"/>
        <end position="126"/>
    </location>
</feature>
<dbReference type="InterPro" id="IPR050397">
    <property type="entry name" value="Env_Response_Regulators"/>
</dbReference>
<sequence length="177" mass="19324">MNPIWSNIFRKKPDEDSLAFFLGTVPVFAELGKRELVFLESLVHIRRYAPKEVVFEEGDPGSGMYVIRSGRVGIYARGPQGTEDELAVLGPGDFFGETTLTAPATRTAIARTLDTTELVGLFRADLLETAQKHPNIANAILLGLTRVVSERLQAAGQEIHRLKSQLGGLPQPAADKP</sequence>
<evidence type="ECO:0000313" key="3">
    <source>
        <dbReference type="Proteomes" id="UP001319827"/>
    </source>
</evidence>
<evidence type="ECO:0000259" key="1">
    <source>
        <dbReference type="PROSITE" id="PS50042"/>
    </source>
</evidence>
<keyword evidence="3" id="KW-1185">Reference proteome</keyword>
<dbReference type="PANTHER" id="PTHR24567">
    <property type="entry name" value="CRP FAMILY TRANSCRIPTIONAL REGULATORY PROTEIN"/>
    <property type="match status" value="1"/>
</dbReference>
<dbReference type="InterPro" id="IPR000595">
    <property type="entry name" value="cNMP-bd_dom"/>
</dbReference>
<evidence type="ECO:0000313" key="2">
    <source>
        <dbReference type="EMBL" id="BCR06032.1"/>
    </source>
</evidence>
<dbReference type="Pfam" id="PF00027">
    <property type="entry name" value="cNMP_binding"/>
    <property type="match status" value="1"/>
</dbReference>
<gene>
    <name evidence="2" type="ORF">DESUT3_31010</name>
</gene>
<dbReference type="EMBL" id="AP024355">
    <property type="protein sequence ID" value="BCR06032.1"/>
    <property type="molecule type" value="Genomic_DNA"/>
</dbReference>
<dbReference type="Proteomes" id="UP001319827">
    <property type="component" value="Chromosome"/>
</dbReference>
<proteinExistence type="predicted"/>
<dbReference type="CDD" id="cd00038">
    <property type="entry name" value="CAP_ED"/>
    <property type="match status" value="1"/>
</dbReference>
<protein>
    <recommendedName>
        <fullName evidence="1">Cyclic nucleotide-binding domain-containing protein</fullName>
    </recommendedName>
</protein>
<dbReference type="InterPro" id="IPR014710">
    <property type="entry name" value="RmlC-like_jellyroll"/>
</dbReference>
<dbReference type="RefSeq" id="WP_221249415.1">
    <property type="nucleotide sequence ID" value="NZ_AP024355.1"/>
</dbReference>
<dbReference type="SUPFAM" id="SSF51206">
    <property type="entry name" value="cAMP-binding domain-like"/>
    <property type="match status" value="1"/>
</dbReference>
<dbReference type="SMART" id="SM00100">
    <property type="entry name" value="cNMP"/>
    <property type="match status" value="1"/>
</dbReference>
<organism evidence="2 3">
    <name type="scientific">Desulfuromonas versatilis</name>
    <dbReference type="NCBI Taxonomy" id="2802975"/>
    <lineage>
        <taxon>Bacteria</taxon>
        <taxon>Pseudomonadati</taxon>
        <taxon>Thermodesulfobacteriota</taxon>
        <taxon>Desulfuromonadia</taxon>
        <taxon>Desulfuromonadales</taxon>
        <taxon>Desulfuromonadaceae</taxon>
        <taxon>Desulfuromonas</taxon>
    </lineage>
</organism>
<dbReference type="PANTHER" id="PTHR24567:SF74">
    <property type="entry name" value="HTH-TYPE TRANSCRIPTIONAL REGULATOR ARCR"/>
    <property type="match status" value="1"/>
</dbReference>
<dbReference type="InterPro" id="IPR018490">
    <property type="entry name" value="cNMP-bd_dom_sf"/>
</dbReference>
<reference evidence="2 3" key="1">
    <citation type="journal article" date="2016" name="C (Basel)">
        <title>Selective Growth of and Electricity Production by Marine Exoelectrogenic Bacteria in Self-Aggregated Hydrogel of Microbially Reduced Graphene Oxide.</title>
        <authorList>
            <person name="Yoshida N."/>
            <person name="Goto Y."/>
            <person name="Miyata Y."/>
        </authorList>
    </citation>
    <scope>NUCLEOTIDE SEQUENCE [LARGE SCALE GENOMIC DNA]</scope>
    <source>
        <strain evidence="2 3">NIT-T3</strain>
    </source>
</reference>
<dbReference type="Gene3D" id="2.60.120.10">
    <property type="entry name" value="Jelly Rolls"/>
    <property type="match status" value="1"/>
</dbReference>
<accession>A0ABM8HVS2</accession>
<name>A0ABM8HVS2_9BACT</name>
<reference evidence="2 3" key="2">
    <citation type="journal article" date="2021" name="Int. J. Syst. Evol. Microbiol.">
        <title>Isolation and Polyphasic Characterization of Desulfuromonas versatilis sp. Nov., an Electrogenic Bacteria Capable of Versatile Metabolism Isolated from a Graphene Oxide-Reducing Enrichment Culture.</title>
        <authorList>
            <person name="Xie L."/>
            <person name="Yoshida N."/>
            <person name="Ishii S."/>
            <person name="Meng L."/>
        </authorList>
    </citation>
    <scope>NUCLEOTIDE SEQUENCE [LARGE SCALE GENOMIC DNA]</scope>
    <source>
        <strain evidence="2 3">NIT-T3</strain>
    </source>
</reference>